<proteinExistence type="predicted"/>
<dbReference type="AlphaFoldDB" id="G9ZII1"/>
<feature type="compositionally biased region" description="Basic and acidic residues" evidence="1">
    <location>
        <begin position="170"/>
        <end position="182"/>
    </location>
</feature>
<dbReference type="SUPFAM" id="SSF48452">
    <property type="entry name" value="TPR-like"/>
    <property type="match status" value="1"/>
</dbReference>
<sequence>MKKLWLMLLSAPLWAQNEPPVALLPVQGDTLTPEAALARSKGDSGLPQLSARANPPGQGTSPEPLTAPADDLPADIPVVVLKDESKNPPPLPAEEAKPAAEPAEKPAEAKKDSKKKAKAKKAAEKKKPAAEEKPTEEKSVASEEKPAAAGEDKPAAAAEKKDGQPAAVPDAEKPAPVDEKAQAEAAESDTKLQTPVAPAVGEVQPLAPAIPAPTAAEEEADPPWAGYAQAQSMAENSNPRGALRQLESRLATNPQDSRAAYLKGLVLMQLGRGEEAERWYKMMQANFPDLPQPGNALAVIYAGRGDLPAAELALRDVLLKHPEHNSARVNLARLYVQMAQAEYEKALKATPDNAMIARKLEALKAMQ</sequence>
<dbReference type="Pfam" id="PF13432">
    <property type="entry name" value="TPR_16"/>
    <property type="match status" value="2"/>
</dbReference>
<evidence type="ECO:0000313" key="4">
    <source>
        <dbReference type="Proteomes" id="UP000004750"/>
    </source>
</evidence>
<feature type="compositionally biased region" description="Basic and acidic residues" evidence="1">
    <location>
        <begin position="121"/>
        <end position="163"/>
    </location>
</feature>
<dbReference type="STRING" id="797473.HMPREF9080_02605"/>
<evidence type="ECO:0000256" key="2">
    <source>
        <dbReference type="SAM" id="SignalP"/>
    </source>
</evidence>
<accession>G9ZII1</accession>
<feature type="region of interest" description="Disordered" evidence="1">
    <location>
        <begin position="34"/>
        <end position="193"/>
    </location>
</feature>
<gene>
    <name evidence="3" type="ORF">HMPREF9080_02605</name>
</gene>
<evidence type="ECO:0000313" key="3">
    <source>
        <dbReference type="EMBL" id="EHM51990.1"/>
    </source>
</evidence>
<dbReference type="Gene3D" id="1.25.40.10">
    <property type="entry name" value="Tetratricopeptide repeat domain"/>
    <property type="match status" value="1"/>
</dbReference>
<feature type="compositionally biased region" description="Basic and acidic residues" evidence="1">
    <location>
        <begin position="94"/>
        <end position="111"/>
    </location>
</feature>
<dbReference type="RefSeq" id="WP_006986597.1">
    <property type="nucleotide sequence ID" value="NZ_JH417958.1"/>
</dbReference>
<dbReference type="HOGENOM" id="CLU_753753_0_0_6"/>
<dbReference type="InterPro" id="IPR011990">
    <property type="entry name" value="TPR-like_helical_dom_sf"/>
</dbReference>
<name>G9ZII1_9GAMM</name>
<dbReference type="EMBL" id="AGCM01000148">
    <property type="protein sequence ID" value="EHM51990.1"/>
    <property type="molecule type" value="Genomic_DNA"/>
</dbReference>
<dbReference type="Proteomes" id="UP000004750">
    <property type="component" value="Unassembled WGS sequence"/>
</dbReference>
<organism evidence="3 4">
    <name type="scientific">Cardiobacterium valvarum F0432</name>
    <dbReference type="NCBI Taxonomy" id="797473"/>
    <lineage>
        <taxon>Bacteria</taxon>
        <taxon>Pseudomonadati</taxon>
        <taxon>Pseudomonadota</taxon>
        <taxon>Gammaproteobacteria</taxon>
        <taxon>Cardiobacteriales</taxon>
        <taxon>Cardiobacteriaceae</taxon>
        <taxon>Cardiobacterium</taxon>
    </lineage>
</organism>
<reference evidence="3 4" key="1">
    <citation type="submission" date="2011-08" db="EMBL/GenBank/DDBJ databases">
        <authorList>
            <person name="Weinstock G."/>
            <person name="Sodergren E."/>
            <person name="Clifton S."/>
            <person name="Fulton L."/>
            <person name="Fulton B."/>
            <person name="Courtney L."/>
            <person name="Fronick C."/>
            <person name="Harrison M."/>
            <person name="Strong C."/>
            <person name="Farmer C."/>
            <person name="Delahaunty K."/>
            <person name="Markovic C."/>
            <person name="Hall O."/>
            <person name="Minx P."/>
            <person name="Tomlinson C."/>
            <person name="Mitreva M."/>
            <person name="Hou S."/>
            <person name="Chen J."/>
            <person name="Wollam A."/>
            <person name="Pepin K.H."/>
            <person name="Johnson M."/>
            <person name="Bhonagiri V."/>
            <person name="Zhang X."/>
            <person name="Suruliraj S."/>
            <person name="Warren W."/>
            <person name="Chinwalla A."/>
            <person name="Mardis E.R."/>
            <person name="Wilson R.K."/>
        </authorList>
    </citation>
    <scope>NUCLEOTIDE SEQUENCE [LARGE SCALE GENOMIC DNA]</scope>
    <source>
        <strain evidence="3 4">F0432</strain>
    </source>
</reference>
<feature type="signal peptide" evidence="2">
    <location>
        <begin position="1"/>
        <end position="15"/>
    </location>
</feature>
<keyword evidence="2" id="KW-0732">Signal</keyword>
<feature type="chain" id="PRO_5012384244" evidence="2">
    <location>
        <begin position="16"/>
        <end position="367"/>
    </location>
</feature>
<evidence type="ECO:0000256" key="1">
    <source>
        <dbReference type="SAM" id="MobiDB-lite"/>
    </source>
</evidence>
<protein>
    <submittedName>
        <fullName evidence="3">Tetratricopeptide repeat protein</fullName>
    </submittedName>
</protein>
<comment type="caution">
    <text evidence="3">The sequence shown here is derived from an EMBL/GenBank/DDBJ whole genome shotgun (WGS) entry which is preliminary data.</text>
</comment>